<organism evidence="3 4">
    <name type="scientific">Leucobacter chromiiresistens</name>
    <dbReference type="NCBI Taxonomy" id="1079994"/>
    <lineage>
        <taxon>Bacteria</taxon>
        <taxon>Bacillati</taxon>
        <taxon>Actinomycetota</taxon>
        <taxon>Actinomycetes</taxon>
        <taxon>Micrococcales</taxon>
        <taxon>Microbacteriaceae</taxon>
        <taxon>Leucobacter</taxon>
    </lineage>
</organism>
<evidence type="ECO:0000313" key="4">
    <source>
        <dbReference type="Proteomes" id="UP000070810"/>
    </source>
</evidence>
<proteinExistence type="predicted"/>
<comment type="caution">
    <text evidence="3">The sequence shown here is derived from an EMBL/GenBank/DDBJ whole genome shotgun (WGS) entry which is preliminary data.</text>
</comment>
<evidence type="ECO:0000256" key="1">
    <source>
        <dbReference type="SAM" id="MobiDB-lite"/>
    </source>
</evidence>
<keyword evidence="2" id="KW-0472">Membrane</keyword>
<evidence type="ECO:0000256" key="2">
    <source>
        <dbReference type="SAM" id="Phobius"/>
    </source>
</evidence>
<dbReference type="AlphaFoldDB" id="A0A147ENP1"/>
<dbReference type="EMBL" id="LDRK01000027">
    <property type="protein sequence ID" value="KTR86147.1"/>
    <property type="molecule type" value="Genomic_DNA"/>
</dbReference>
<protein>
    <submittedName>
        <fullName evidence="3">Uncharacterized protein</fullName>
    </submittedName>
</protein>
<keyword evidence="4" id="KW-1185">Reference proteome</keyword>
<keyword evidence="2" id="KW-1133">Transmembrane helix</keyword>
<accession>A0A147ENP1</accession>
<feature type="transmembrane region" description="Helical" evidence="2">
    <location>
        <begin position="344"/>
        <end position="364"/>
    </location>
</feature>
<keyword evidence="2" id="KW-0812">Transmembrane</keyword>
<dbReference type="PATRIC" id="fig|1079994.3.peg.1303"/>
<reference evidence="3 4" key="1">
    <citation type="journal article" date="2016" name="Front. Microbiol.">
        <title>Genomic Resource of Rice Seed Associated Bacteria.</title>
        <authorList>
            <person name="Midha S."/>
            <person name="Bansal K."/>
            <person name="Sharma S."/>
            <person name="Kumar N."/>
            <person name="Patil P.P."/>
            <person name="Chaudhry V."/>
            <person name="Patil P.B."/>
        </authorList>
    </citation>
    <scope>NUCLEOTIDE SEQUENCE [LARGE SCALE GENOMIC DNA]</scope>
    <source>
        <strain evidence="3 4">NS354</strain>
    </source>
</reference>
<evidence type="ECO:0000313" key="3">
    <source>
        <dbReference type="EMBL" id="KTR86147.1"/>
    </source>
</evidence>
<name>A0A147ENP1_9MICO</name>
<feature type="region of interest" description="Disordered" evidence="1">
    <location>
        <begin position="271"/>
        <end position="291"/>
    </location>
</feature>
<dbReference type="Proteomes" id="UP000070810">
    <property type="component" value="Unassembled WGS sequence"/>
</dbReference>
<sequence>MTLCHATGSEKNPYVSITVNANGTANGHIGHQDGRDIIPPFTYNDHGEEGSFGGQNWDAAGQAIWNNGCAPVDPDPDPDPETPVLSIAPLACVPLGDPLPQSIAVTVSGLTEAGAWTLTATGTGGRSASVEVLGNGTYAVPVDGEGSYTVTIGSDEGVADTETVVVARCPDPHEPDEPVLEVPELPCIAVDAALPTSIAVTVGGFADENAAADAHEAVAYLLRISGGSGGEATVAVDGNGSYTLPLSGAGVYTVELTGGESAISASVTVQRCETPPPPEPPEPPAPPAEPVEPVVPAVPKVALPPLVVHPAPVTVRVESPAPVRVAEHQPLLAVTGADDGGAELAAAGLATLAVLAGGAMLLSVRRLRRS</sequence>
<feature type="compositionally biased region" description="Pro residues" evidence="1">
    <location>
        <begin position="274"/>
        <end position="290"/>
    </location>
</feature>
<gene>
    <name evidence="3" type="ORF">NS354_06055</name>
</gene>